<dbReference type="InterPro" id="IPR040097">
    <property type="entry name" value="FAAL/FAAC"/>
</dbReference>
<dbReference type="Gene3D" id="3.40.50.12780">
    <property type="entry name" value="N-terminal domain of ligase-like"/>
    <property type="match status" value="1"/>
</dbReference>
<keyword evidence="5" id="KW-0276">Fatty acid metabolism</keyword>
<dbReference type="PANTHER" id="PTHR22754">
    <property type="entry name" value="DISCO-INTERACTING PROTEIN 2 DIP2 -RELATED"/>
    <property type="match status" value="1"/>
</dbReference>
<keyword evidence="3 11" id="KW-0436">Ligase</keyword>
<dbReference type="GO" id="GO:0016874">
    <property type="term" value="F:ligase activity"/>
    <property type="evidence" value="ECO:0007669"/>
    <property type="project" value="UniProtKB-KW"/>
</dbReference>
<sequence length="622" mass="67235">MESASVHGAAGPRAGRAKTEPYLDENGRIALPDGTNLSALLDKNIADFGDALAYRFMDYSQDPEGRAVELTWSQVGTRSRAIGARLQQVTSLGDRVAILCPQGLDYVTSFFAAIQAGNIAVPLFAPELPGHAERLDAVLTDAKPAVVLTTTPVADAVQKFVRLMPREVRPRIIAVDAIPDSVQSTFEPIELDSDAITYLQYTSGSTRVPTGVEISHRAAGTNLLQMVLSIGLEGDFDINGVSWLPLYHDMGLMMIGFPVLYGGHLTFMSPMAFVRRPFRWIQVLSNESQNSLIVSPAPNFAFDLVVQRGMPGDTPIDLSNVVLINGSEPVNLESIKRFTEAFLPYGLSKTAVRPSYGMAEAALFVSSIPPYTEPTAVYLDREELGRGRAVRVPPDAPNALAQVSCGKVSVDQWAAIVNPETGEELPDEHVGEIWLHGDNIGRGYWARPEETEYTFGNKLQSRLQTGSHAEGADDDATWLRTGDLGVYIDGDLYITGRIKDMVIVDGRNHYPQDIEATVAEASPAIRAGFVAAFSVPARELPGGSPDDTSEKLIIVAERGPGAGRADPKPIVDAVRRAVSRRHAVNVHDVALVAAGVIPRTTSGKLARRACRQEYLDGTLGTR</sequence>
<evidence type="ECO:0000256" key="3">
    <source>
        <dbReference type="ARBA" id="ARBA00022598"/>
    </source>
</evidence>
<name>A0A2A7N9Z0_MYCAG</name>
<keyword evidence="4" id="KW-0547">Nucleotide-binding</keyword>
<dbReference type="EMBL" id="PDCP01000008">
    <property type="protein sequence ID" value="PEG40922.1"/>
    <property type="molecule type" value="Genomic_DNA"/>
</dbReference>
<feature type="region of interest" description="Disordered" evidence="9">
    <location>
        <begin position="1"/>
        <end position="21"/>
    </location>
</feature>
<evidence type="ECO:0000256" key="6">
    <source>
        <dbReference type="ARBA" id="ARBA00022840"/>
    </source>
</evidence>
<evidence type="ECO:0000256" key="7">
    <source>
        <dbReference type="ARBA" id="ARBA00023098"/>
    </source>
</evidence>
<gene>
    <name evidence="11" type="ORF">CQY20_06585</name>
</gene>
<dbReference type="InterPro" id="IPR042099">
    <property type="entry name" value="ANL_N_sf"/>
</dbReference>
<comment type="pathway">
    <text evidence="1">Lipid metabolism.</text>
</comment>
<dbReference type="GO" id="GO:0006633">
    <property type="term" value="P:fatty acid biosynthetic process"/>
    <property type="evidence" value="ECO:0007669"/>
    <property type="project" value="TreeGrafter"/>
</dbReference>
<feature type="domain" description="AMP-dependent synthetase/ligase" evidence="10">
    <location>
        <begin position="43"/>
        <end position="445"/>
    </location>
</feature>
<proteinExistence type="inferred from homology"/>
<dbReference type="GO" id="GO:0005886">
    <property type="term" value="C:plasma membrane"/>
    <property type="evidence" value="ECO:0007669"/>
    <property type="project" value="TreeGrafter"/>
</dbReference>
<dbReference type="FunFam" id="3.30.300.30:FF:000029">
    <property type="entry name" value="Fatty-acid-CoA ligase FadD31"/>
    <property type="match status" value="1"/>
</dbReference>
<evidence type="ECO:0000313" key="12">
    <source>
        <dbReference type="Proteomes" id="UP000220914"/>
    </source>
</evidence>
<evidence type="ECO:0000256" key="2">
    <source>
        <dbReference type="ARBA" id="ARBA00006432"/>
    </source>
</evidence>
<dbReference type="AlphaFoldDB" id="A0A2A7N9Z0"/>
<dbReference type="CDD" id="cd05931">
    <property type="entry name" value="FAAL"/>
    <property type="match status" value="1"/>
</dbReference>
<evidence type="ECO:0000256" key="1">
    <source>
        <dbReference type="ARBA" id="ARBA00005189"/>
    </source>
</evidence>
<dbReference type="OrthoDB" id="3671040at2"/>
<organism evidence="11 12">
    <name type="scientific">Mycolicibacterium agri</name>
    <name type="common">Mycobacterium agri</name>
    <dbReference type="NCBI Taxonomy" id="36811"/>
    <lineage>
        <taxon>Bacteria</taxon>
        <taxon>Bacillati</taxon>
        <taxon>Actinomycetota</taxon>
        <taxon>Actinomycetes</taxon>
        <taxon>Mycobacteriales</taxon>
        <taxon>Mycobacteriaceae</taxon>
        <taxon>Mycolicibacterium</taxon>
    </lineage>
</organism>
<dbReference type="InterPro" id="IPR000873">
    <property type="entry name" value="AMP-dep_synth/lig_dom"/>
</dbReference>
<reference evidence="11 12" key="1">
    <citation type="submission" date="2017-10" db="EMBL/GenBank/DDBJ databases">
        <title>The new phylogeny of genus Mycobacterium.</title>
        <authorList>
            <person name="Tortoli E."/>
            <person name="Trovato A."/>
            <person name="Cirillo D.M."/>
        </authorList>
    </citation>
    <scope>NUCLEOTIDE SEQUENCE [LARGE SCALE GENOMIC DNA]</scope>
    <source>
        <strain evidence="11 12">CCUG37673</strain>
    </source>
</reference>
<dbReference type="FunFam" id="3.40.50.12780:FF:000013">
    <property type="entry name" value="Long-chain-fatty-acid--AMP ligase FadD32"/>
    <property type="match status" value="1"/>
</dbReference>
<evidence type="ECO:0000259" key="10">
    <source>
        <dbReference type="Pfam" id="PF00501"/>
    </source>
</evidence>
<dbReference type="Pfam" id="PF00501">
    <property type="entry name" value="AMP-binding"/>
    <property type="match status" value="1"/>
</dbReference>
<evidence type="ECO:0000256" key="9">
    <source>
        <dbReference type="SAM" id="MobiDB-lite"/>
    </source>
</evidence>
<dbReference type="GO" id="GO:0071766">
    <property type="term" value="P:Actinobacterium-type cell wall biogenesis"/>
    <property type="evidence" value="ECO:0007669"/>
    <property type="project" value="UniProtKB-ARBA"/>
</dbReference>
<dbReference type="InterPro" id="IPR045851">
    <property type="entry name" value="AMP-bd_C_sf"/>
</dbReference>
<keyword evidence="6" id="KW-0067">ATP-binding</keyword>
<keyword evidence="7" id="KW-0443">Lipid metabolism</keyword>
<dbReference type="NCBIfam" id="NF009124">
    <property type="entry name" value="PRK12476.1"/>
    <property type="match status" value="1"/>
</dbReference>
<dbReference type="RefSeq" id="WP_097939191.1">
    <property type="nucleotide sequence ID" value="NZ_BLKS01000001.1"/>
</dbReference>
<comment type="similarity">
    <text evidence="2">Belongs to the ATP-dependent AMP-binding enzyme family.</text>
</comment>
<comment type="caution">
    <text evidence="11">The sequence shown here is derived from an EMBL/GenBank/DDBJ whole genome shotgun (WGS) entry which is preliminary data.</text>
</comment>
<evidence type="ECO:0000256" key="5">
    <source>
        <dbReference type="ARBA" id="ARBA00022832"/>
    </source>
</evidence>
<dbReference type="GO" id="GO:0070566">
    <property type="term" value="F:adenylyltransferase activity"/>
    <property type="evidence" value="ECO:0007669"/>
    <property type="project" value="UniProtKB-ARBA"/>
</dbReference>
<keyword evidence="12" id="KW-1185">Reference proteome</keyword>
<dbReference type="Proteomes" id="UP000220914">
    <property type="component" value="Unassembled WGS sequence"/>
</dbReference>
<accession>A0A2A7N9Z0</accession>
<evidence type="ECO:0000256" key="4">
    <source>
        <dbReference type="ARBA" id="ARBA00022741"/>
    </source>
</evidence>
<dbReference type="Gene3D" id="3.30.300.30">
    <property type="match status" value="1"/>
</dbReference>
<evidence type="ECO:0000313" key="11">
    <source>
        <dbReference type="EMBL" id="PEG40922.1"/>
    </source>
</evidence>
<evidence type="ECO:0000256" key="8">
    <source>
        <dbReference type="ARBA" id="ARBA00084062"/>
    </source>
</evidence>
<dbReference type="PANTHER" id="PTHR22754:SF32">
    <property type="entry name" value="DISCO-INTERACTING PROTEIN 2"/>
    <property type="match status" value="1"/>
</dbReference>
<protein>
    <recommendedName>
        <fullName evidence="8">Acyl-AMP synthetase</fullName>
    </recommendedName>
</protein>
<dbReference type="SUPFAM" id="SSF56801">
    <property type="entry name" value="Acetyl-CoA synthetase-like"/>
    <property type="match status" value="1"/>
</dbReference>
<dbReference type="GO" id="GO:0005524">
    <property type="term" value="F:ATP binding"/>
    <property type="evidence" value="ECO:0007669"/>
    <property type="project" value="UniProtKB-KW"/>
</dbReference>